<reference evidence="2" key="1">
    <citation type="submission" date="2015-06" db="EMBL/GenBank/DDBJ databases">
        <title>Expansion of signal transduction pathways in fungi by whole-genome duplication.</title>
        <authorList>
            <consortium name="DOE Joint Genome Institute"/>
            <person name="Corrochano L.M."/>
            <person name="Kuo A."/>
            <person name="Marcet-Houben M."/>
            <person name="Polaino S."/>
            <person name="Salamov A."/>
            <person name="Villalobos J.M."/>
            <person name="Alvarez M.I."/>
            <person name="Avalos J."/>
            <person name="Benito E.P."/>
            <person name="Benoit I."/>
            <person name="Burger G."/>
            <person name="Camino L.P."/>
            <person name="Canovas D."/>
            <person name="Cerda-Olmedo E."/>
            <person name="Cheng J.-F."/>
            <person name="Dominguez A."/>
            <person name="Elias M."/>
            <person name="Eslava A.P."/>
            <person name="Glaser F."/>
            <person name="Grimwood J."/>
            <person name="Gutierrez G."/>
            <person name="Heitman J."/>
            <person name="Henrissat B."/>
            <person name="Iturriaga E.A."/>
            <person name="Lang B.F."/>
            <person name="Lavin J.L."/>
            <person name="Lee S."/>
            <person name="Li W."/>
            <person name="Lindquist E."/>
            <person name="Lopez-Garcia S."/>
            <person name="Luque E.M."/>
            <person name="Marcos A.T."/>
            <person name="Martin J."/>
            <person name="McCluskey K."/>
            <person name="Medina H.R."/>
            <person name="Miralles-Duran A."/>
            <person name="Miyazaki A."/>
            <person name="Munoz-Torres E."/>
            <person name="Oguiza J.A."/>
            <person name="Ohm R."/>
            <person name="Olmedo M."/>
            <person name="Orejas M."/>
            <person name="Ortiz-Castellanos L."/>
            <person name="Pisabarro A.G."/>
            <person name="Rodriguez-Romero J."/>
            <person name="Ruiz-Herrera J."/>
            <person name="Ruiz-Vazquez R."/>
            <person name="Sanz C."/>
            <person name="Schackwitz W."/>
            <person name="Schmutz J."/>
            <person name="Shahriari M."/>
            <person name="Shelest E."/>
            <person name="Silva-Franco F."/>
            <person name="Soanes D."/>
            <person name="Syed K."/>
            <person name="Tagua V.G."/>
            <person name="Talbot N.J."/>
            <person name="Thon M."/>
            <person name="De vries R.P."/>
            <person name="Wiebenga A."/>
            <person name="Yadav J.S."/>
            <person name="Braun E.L."/>
            <person name="Baker S."/>
            <person name="Garre V."/>
            <person name="Horwitz B."/>
            <person name="Torres-Martinez S."/>
            <person name="Idnurm A."/>
            <person name="Herrera-Estrella A."/>
            <person name="Gabaldon T."/>
            <person name="Grigoriev I.V."/>
        </authorList>
    </citation>
    <scope>NUCLEOTIDE SEQUENCE [LARGE SCALE GENOMIC DNA]</scope>
    <source>
        <strain evidence="2">NRRL 1555(-)</strain>
    </source>
</reference>
<dbReference type="InParanoid" id="A0A162UTA0"/>
<dbReference type="EMBL" id="KV440974">
    <property type="protein sequence ID" value="OAD77902.1"/>
    <property type="molecule type" value="Genomic_DNA"/>
</dbReference>
<accession>A0A162UTA0</accession>
<proteinExistence type="predicted"/>
<protein>
    <submittedName>
        <fullName evidence="1">Uncharacterized protein</fullName>
    </submittedName>
</protein>
<sequence length="69" mass="7971">MPARSMTRSHAIASLQQTARFSYRSCPLCSTPLLVRIHGSFVYKWLNSHFAKSHHEFMHLVVNLHPSNH</sequence>
<dbReference type="AlphaFoldDB" id="A0A162UTA0"/>
<name>A0A162UTA0_PHYB8</name>
<organism evidence="1 2">
    <name type="scientific">Phycomyces blakesleeanus (strain ATCC 8743b / DSM 1359 / FGSC 10004 / NBRC 33097 / NRRL 1555)</name>
    <dbReference type="NCBI Taxonomy" id="763407"/>
    <lineage>
        <taxon>Eukaryota</taxon>
        <taxon>Fungi</taxon>
        <taxon>Fungi incertae sedis</taxon>
        <taxon>Mucoromycota</taxon>
        <taxon>Mucoromycotina</taxon>
        <taxon>Mucoromycetes</taxon>
        <taxon>Mucorales</taxon>
        <taxon>Phycomycetaceae</taxon>
        <taxon>Phycomyces</taxon>
    </lineage>
</organism>
<keyword evidence="2" id="KW-1185">Reference proteome</keyword>
<dbReference type="GeneID" id="28991569"/>
<evidence type="ECO:0000313" key="2">
    <source>
        <dbReference type="Proteomes" id="UP000077315"/>
    </source>
</evidence>
<dbReference type="VEuPathDB" id="FungiDB:PHYBLDRAFT_141767"/>
<dbReference type="OrthoDB" id="2275365at2759"/>
<evidence type="ECO:0000313" key="1">
    <source>
        <dbReference type="EMBL" id="OAD77902.1"/>
    </source>
</evidence>
<dbReference type="RefSeq" id="XP_018295942.1">
    <property type="nucleotide sequence ID" value="XM_018430663.1"/>
</dbReference>
<gene>
    <name evidence="1" type="ORF">PHYBLDRAFT_141767</name>
</gene>
<dbReference type="Proteomes" id="UP000077315">
    <property type="component" value="Unassembled WGS sequence"/>
</dbReference>